<evidence type="ECO:0000313" key="1">
    <source>
        <dbReference type="EMBL" id="SET59911.1"/>
    </source>
</evidence>
<dbReference type="Proteomes" id="UP000199095">
    <property type="component" value="Unassembled WGS sequence"/>
</dbReference>
<name>A0A1I0FQN8_9BACI</name>
<accession>A0A1I0FQN8</accession>
<protein>
    <submittedName>
        <fullName evidence="1">Uncharacterized protein</fullName>
    </submittedName>
</protein>
<dbReference type="AlphaFoldDB" id="A0A1I0FQN8"/>
<organism evidence="1 2">
    <name type="scientific">Salinibacillus kushneri</name>
    <dbReference type="NCBI Taxonomy" id="237682"/>
    <lineage>
        <taxon>Bacteria</taxon>
        <taxon>Bacillati</taxon>
        <taxon>Bacillota</taxon>
        <taxon>Bacilli</taxon>
        <taxon>Bacillales</taxon>
        <taxon>Bacillaceae</taxon>
        <taxon>Salinibacillus</taxon>
    </lineage>
</organism>
<proteinExistence type="predicted"/>
<sequence length="35" mass="4073">MVIGEHSANINRYMFMQKIMEVFHLAAKELSNFGD</sequence>
<keyword evidence="2" id="KW-1185">Reference proteome</keyword>
<reference evidence="2" key="1">
    <citation type="submission" date="2016-10" db="EMBL/GenBank/DDBJ databases">
        <authorList>
            <person name="Varghese N."/>
            <person name="Submissions S."/>
        </authorList>
    </citation>
    <scope>NUCLEOTIDE SEQUENCE [LARGE SCALE GENOMIC DNA]</scope>
    <source>
        <strain evidence="2">CGMCC 1.3566</strain>
    </source>
</reference>
<dbReference type="EMBL" id="FOHJ01000006">
    <property type="protein sequence ID" value="SET59911.1"/>
    <property type="molecule type" value="Genomic_DNA"/>
</dbReference>
<gene>
    <name evidence="1" type="ORF">SAMN05421676_10628</name>
</gene>
<evidence type="ECO:0000313" key="2">
    <source>
        <dbReference type="Proteomes" id="UP000199095"/>
    </source>
</evidence>